<evidence type="ECO:0000256" key="2">
    <source>
        <dbReference type="ARBA" id="ARBA00009976"/>
    </source>
</evidence>
<dbReference type="GO" id="GO:0015165">
    <property type="term" value="F:pyrimidine nucleotide-sugar transmembrane transporter activity"/>
    <property type="evidence" value="ECO:0007669"/>
    <property type="project" value="InterPro"/>
</dbReference>
<comment type="similarity">
    <text evidence="2">Belongs to the nucleotide-sugar transporter family. SLC35A subfamily.</text>
</comment>
<evidence type="ECO:0000256" key="4">
    <source>
        <dbReference type="ARBA" id="ARBA00022692"/>
    </source>
</evidence>
<keyword evidence="3" id="KW-0813">Transport</keyword>
<dbReference type="Proteomes" id="UP000095287">
    <property type="component" value="Unplaced"/>
</dbReference>
<dbReference type="PANTHER" id="PTHR10231">
    <property type="entry name" value="NUCLEOTIDE-SUGAR TRANSMEMBRANE TRANSPORTER"/>
    <property type="match status" value="1"/>
</dbReference>
<feature type="transmembrane region" description="Helical" evidence="7">
    <location>
        <begin position="202"/>
        <end position="222"/>
    </location>
</feature>
<evidence type="ECO:0000313" key="8">
    <source>
        <dbReference type="Proteomes" id="UP000095287"/>
    </source>
</evidence>
<reference evidence="9" key="1">
    <citation type="submission" date="2016-11" db="UniProtKB">
        <authorList>
            <consortium name="WormBaseParasite"/>
        </authorList>
    </citation>
    <scope>IDENTIFICATION</scope>
</reference>
<feature type="transmembrane region" description="Helical" evidence="7">
    <location>
        <begin position="292"/>
        <end position="309"/>
    </location>
</feature>
<evidence type="ECO:0000256" key="6">
    <source>
        <dbReference type="ARBA" id="ARBA00023136"/>
    </source>
</evidence>
<dbReference type="SUPFAM" id="SSF103481">
    <property type="entry name" value="Multidrug resistance efflux transporter EmrE"/>
    <property type="match status" value="1"/>
</dbReference>
<keyword evidence="5 7" id="KW-1133">Transmembrane helix</keyword>
<keyword evidence="3" id="KW-0762">Sugar transport</keyword>
<proteinExistence type="inferred from homology"/>
<dbReference type="InterPro" id="IPR037185">
    <property type="entry name" value="EmrE-like"/>
</dbReference>
<dbReference type="AlphaFoldDB" id="A0A1I8AJH9"/>
<dbReference type="PIRSF" id="PIRSF005799">
    <property type="entry name" value="UDP-gal_transpt"/>
    <property type="match status" value="1"/>
</dbReference>
<evidence type="ECO:0000256" key="3">
    <source>
        <dbReference type="ARBA" id="ARBA00022597"/>
    </source>
</evidence>
<feature type="transmembrane region" description="Helical" evidence="7">
    <location>
        <begin position="37"/>
        <end position="60"/>
    </location>
</feature>
<sequence>MNDDLLWKYGGLALLTLQQACMPLLVKYTRNREENELFIPTVNVFFMEVIKIVVCSAILVHNARSVKKFAVQIYEAMTDWVETGKVCLPALIYTLQNNLYYIALSNLEPTTFCAFYQLKILTTALMFRFVMNRALSPTQWMALVLLVVGVTDVQMQYQPPPTGRVVENSTIGFICVIAMCLTSAFAGVYLEKVLKGSETNVFVQNVRIASVGLLVSGVSMLYQDSDTIREDGIFRGFDTAVWIMTTLNSVGGLLIAVVMRYADNILKIYAQSAAIIGAAIGSWILFDFVPNLLWSAGVLIVIISMYLYSKYPYRRPVEKTPILEGGKGFRPV</sequence>
<evidence type="ECO:0000256" key="7">
    <source>
        <dbReference type="SAM" id="Phobius"/>
    </source>
</evidence>
<accession>A0A1I8AJH9</accession>
<keyword evidence="8" id="KW-1185">Reference proteome</keyword>
<evidence type="ECO:0000256" key="1">
    <source>
        <dbReference type="ARBA" id="ARBA00004141"/>
    </source>
</evidence>
<dbReference type="WBParaSite" id="L893_g6382.t1">
    <property type="protein sequence ID" value="L893_g6382.t1"/>
    <property type="gene ID" value="L893_g6382"/>
</dbReference>
<feature type="transmembrane region" description="Helical" evidence="7">
    <location>
        <begin position="268"/>
        <end position="286"/>
    </location>
</feature>
<dbReference type="InterPro" id="IPR007271">
    <property type="entry name" value="Nuc_sug_transpt"/>
</dbReference>
<keyword evidence="4 7" id="KW-0812">Transmembrane</keyword>
<protein>
    <submittedName>
        <fullName evidence="9">UDP-galactose transporter</fullName>
    </submittedName>
</protein>
<feature type="transmembrane region" description="Helical" evidence="7">
    <location>
        <begin position="170"/>
        <end position="190"/>
    </location>
</feature>
<dbReference type="Pfam" id="PF04142">
    <property type="entry name" value="Nuc_sug_transp"/>
    <property type="match status" value="1"/>
</dbReference>
<name>A0A1I8AJH9_9BILA</name>
<evidence type="ECO:0000313" key="9">
    <source>
        <dbReference type="WBParaSite" id="L893_g6382.t1"/>
    </source>
</evidence>
<comment type="subcellular location">
    <subcellularLocation>
        <location evidence="1">Membrane</location>
        <topology evidence="1">Multi-pass membrane protein</topology>
    </subcellularLocation>
</comment>
<dbReference type="NCBIfam" id="TIGR00803">
    <property type="entry name" value="nst"/>
    <property type="match status" value="1"/>
</dbReference>
<keyword evidence="6 7" id="KW-0472">Membrane</keyword>
<feature type="transmembrane region" description="Helical" evidence="7">
    <location>
        <begin position="242"/>
        <end position="261"/>
    </location>
</feature>
<organism evidence="8 9">
    <name type="scientific">Steinernema glaseri</name>
    <dbReference type="NCBI Taxonomy" id="37863"/>
    <lineage>
        <taxon>Eukaryota</taxon>
        <taxon>Metazoa</taxon>
        <taxon>Ecdysozoa</taxon>
        <taxon>Nematoda</taxon>
        <taxon>Chromadorea</taxon>
        <taxon>Rhabditida</taxon>
        <taxon>Tylenchina</taxon>
        <taxon>Panagrolaimomorpha</taxon>
        <taxon>Strongyloidoidea</taxon>
        <taxon>Steinernematidae</taxon>
        <taxon>Steinernema</taxon>
    </lineage>
</organism>
<dbReference type="GO" id="GO:0000139">
    <property type="term" value="C:Golgi membrane"/>
    <property type="evidence" value="ECO:0007669"/>
    <property type="project" value="InterPro"/>
</dbReference>
<evidence type="ECO:0000256" key="5">
    <source>
        <dbReference type="ARBA" id="ARBA00022989"/>
    </source>
</evidence>
<feature type="transmembrane region" description="Helical" evidence="7">
    <location>
        <begin position="130"/>
        <end position="150"/>
    </location>
</feature>